<accession>A0A382EH84</accession>
<gene>
    <name evidence="7" type="ORF">METZ01_LOCUS202623</name>
</gene>
<dbReference type="EMBL" id="UINC01044383">
    <property type="protein sequence ID" value="SVB49769.1"/>
    <property type="molecule type" value="Genomic_DNA"/>
</dbReference>
<dbReference type="SUPFAM" id="SSF50182">
    <property type="entry name" value="Sm-like ribonucleoproteins"/>
    <property type="match status" value="1"/>
</dbReference>
<evidence type="ECO:0000256" key="3">
    <source>
        <dbReference type="ARBA" id="ARBA00022989"/>
    </source>
</evidence>
<dbReference type="InterPro" id="IPR023408">
    <property type="entry name" value="MscS_beta-dom_sf"/>
</dbReference>
<keyword evidence="3 5" id="KW-1133">Transmembrane helix</keyword>
<protein>
    <recommendedName>
        <fullName evidence="6">Mechanosensitive ion channel MscS domain-containing protein</fullName>
    </recommendedName>
</protein>
<feature type="non-terminal residue" evidence="7">
    <location>
        <position position="1"/>
    </location>
</feature>
<comment type="subcellular location">
    <subcellularLocation>
        <location evidence="1">Membrane</location>
    </subcellularLocation>
</comment>
<reference evidence="7" key="1">
    <citation type="submission" date="2018-05" db="EMBL/GenBank/DDBJ databases">
        <authorList>
            <person name="Lanie J.A."/>
            <person name="Ng W.-L."/>
            <person name="Kazmierczak K.M."/>
            <person name="Andrzejewski T.M."/>
            <person name="Davidsen T.M."/>
            <person name="Wayne K.J."/>
            <person name="Tettelin H."/>
            <person name="Glass J.I."/>
            <person name="Rusch D."/>
            <person name="Podicherti R."/>
            <person name="Tsui H.-C.T."/>
            <person name="Winkler M.E."/>
        </authorList>
    </citation>
    <scope>NUCLEOTIDE SEQUENCE</scope>
</reference>
<keyword evidence="4 5" id="KW-0472">Membrane</keyword>
<dbReference type="AlphaFoldDB" id="A0A382EH84"/>
<evidence type="ECO:0000256" key="5">
    <source>
        <dbReference type="SAM" id="Phobius"/>
    </source>
</evidence>
<feature type="transmembrane region" description="Helical" evidence="5">
    <location>
        <begin position="31"/>
        <end position="52"/>
    </location>
</feature>
<dbReference type="Pfam" id="PF00924">
    <property type="entry name" value="MS_channel_2nd"/>
    <property type="match status" value="1"/>
</dbReference>
<dbReference type="InterPro" id="IPR006685">
    <property type="entry name" value="MscS_channel_2nd"/>
</dbReference>
<evidence type="ECO:0000256" key="2">
    <source>
        <dbReference type="ARBA" id="ARBA00022692"/>
    </source>
</evidence>
<sequence length="304" mass="34335">AGLMVINSILNAINDIYKKTKYHERLDINSYLQITKLIINILGSVVIVGIIINKDTTLLLSGLGAMTAVIMLIFKDTILSLVASVQISSNDLFKVGDWVEAPQFGADGDVVDIGLHTVKIQNWDKTISVIPTHKLIDSTFKNWRGMSESGGRRIKRSLFIDINSISLCSSETLEKYKKFELISEYIDRKQKEVSEHNQSNNIDTSELINGRRLTNIGTFRAYIEAYLKNNSLIHKEMTFLVRQLDPTEKGLPMQIYVFSNDIDWVRYEGIQSSIFDHLLAVVPEFGLRIFQNPTGKDFGTIGKS</sequence>
<proteinExistence type="predicted"/>
<keyword evidence="2 5" id="KW-0812">Transmembrane</keyword>
<dbReference type="GO" id="GO:0071470">
    <property type="term" value="P:cellular response to osmotic stress"/>
    <property type="evidence" value="ECO:0007669"/>
    <property type="project" value="InterPro"/>
</dbReference>
<feature type="transmembrane region" description="Helical" evidence="5">
    <location>
        <begin position="58"/>
        <end position="74"/>
    </location>
</feature>
<dbReference type="InterPro" id="IPR010920">
    <property type="entry name" value="LSM_dom_sf"/>
</dbReference>
<dbReference type="Gene3D" id="2.30.30.60">
    <property type="match status" value="1"/>
</dbReference>
<dbReference type="GO" id="GO:0005886">
    <property type="term" value="C:plasma membrane"/>
    <property type="evidence" value="ECO:0007669"/>
    <property type="project" value="TreeGrafter"/>
</dbReference>
<evidence type="ECO:0000313" key="7">
    <source>
        <dbReference type="EMBL" id="SVB49769.1"/>
    </source>
</evidence>
<organism evidence="7">
    <name type="scientific">marine metagenome</name>
    <dbReference type="NCBI Taxonomy" id="408172"/>
    <lineage>
        <taxon>unclassified sequences</taxon>
        <taxon>metagenomes</taxon>
        <taxon>ecological metagenomes</taxon>
    </lineage>
</organism>
<dbReference type="PANTHER" id="PTHR30414:SF0">
    <property type="entry name" value="MINICONDUCTANCE MECHANOSENSITIVE CHANNEL YBDG"/>
    <property type="match status" value="1"/>
</dbReference>
<name>A0A382EH84_9ZZZZ</name>
<dbReference type="PANTHER" id="PTHR30414">
    <property type="entry name" value="MINICONDUCTANCE MECHANOSENSITIVE CHANNEL YBDG"/>
    <property type="match status" value="1"/>
</dbReference>
<evidence type="ECO:0000259" key="6">
    <source>
        <dbReference type="Pfam" id="PF00924"/>
    </source>
</evidence>
<dbReference type="InterPro" id="IPR030192">
    <property type="entry name" value="YbdG"/>
</dbReference>
<evidence type="ECO:0000256" key="4">
    <source>
        <dbReference type="ARBA" id="ARBA00023136"/>
    </source>
</evidence>
<evidence type="ECO:0000256" key="1">
    <source>
        <dbReference type="ARBA" id="ARBA00004370"/>
    </source>
</evidence>
<feature type="domain" description="Mechanosensitive ion channel MscS" evidence="6">
    <location>
        <begin position="76"/>
        <end position="144"/>
    </location>
</feature>
<dbReference type="GO" id="GO:0008381">
    <property type="term" value="F:mechanosensitive monoatomic ion channel activity"/>
    <property type="evidence" value="ECO:0007669"/>
    <property type="project" value="InterPro"/>
</dbReference>